<feature type="transmembrane region" description="Helical" evidence="5">
    <location>
        <begin position="40"/>
        <end position="58"/>
    </location>
</feature>
<dbReference type="AlphaFoldDB" id="A0A4Q7ZSQ9"/>
<dbReference type="GO" id="GO:0015386">
    <property type="term" value="F:potassium:proton antiporter activity"/>
    <property type="evidence" value="ECO:0007669"/>
    <property type="project" value="TreeGrafter"/>
</dbReference>
<keyword evidence="2 5" id="KW-0812">Transmembrane</keyword>
<evidence type="ECO:0000259" key="6">
    <source>
        <dbReference type="Pfam" id="PF01699"/>
    </source>
</evidence>
<comment type="caution">
    <text evidence="7">The sequence shown here is derived from an EMBL/GenBank/DDBJ whole genome shotgun (WGS) entry which is preliminary data.</text>
</comment>
<feature type="transmembrane region" description="Helical" evidence="5">
    <location>
        <begin position="168"/>
        <end position="187"/>
    </location>
</feature>
<feature type="transmembrane region" description="Helical" evidence="5">
    <location>
        <begin position="225"/>
        <end position="244"/>
    </location>
</feature>
<accession>A0A4Q7ZSQ9</accession>
<sequence>MKLPATGTFLTRPSTIAPLAALVALVLVWGHQLAPALEVVVVLLLAGAVLAAVHHAEVVAHRVGEPYGSLILAVAVTVIEVGLIITLMVSGGPGTASLARDTVFAAVMITCNGIAGLSLLVTALRRGVAVFNPEGTGAALTTVITLATLSLVLPTFTMSSPGPQFSGAQLVFAAVSSLVLYVLFVFVQSVRHRDYFLPITSTGRHTTDAAEPVEDEHAATPTARAALSSLLLLLTALVAVVGLAKVESKTIEEVVAGAGLPHTVVGVVIALLILLPETIAAVRNARRDRAQISLNLALGSAMASIGLTIPAIAVASIWLDGPLLLGLGPTEIVLLALTAIAGVLTVMPGRATVLQATVHLTICSGYLFLAANP</sequence>
<dbReference type="Proteomes" id="UP000292564">
    <property type="component" value="Unassembled WGS sequence"/>
</dbReference>
<feature type="transmembrane region" description="Helical" evidence="5">
    <location>
        <begin position="324"/>
        <end position="346"/>
    </location>
</feature>
<feature type="transmembrane region" description="Helical" evidence="5">
    <location>
        <begin position="70"/>
        <end position="91"/>
    </location>
</feature>
<keyword evidence="8" id="KW-1185">Reference proteome</keyword>
<keyword evidence="3 5" id="KW-1133">Transmembrane helix</keyword>
<dbReference type="InterPro" id="IPR004837">
    <property type="entry name" value="NaCa_Exmemb"/>
</dbReference>
<evidence type="ECO:0000313" key="7">
    <source>
        <dbReference type="EMBL" id="RZU54230.1"/>
    </source>
</evidence>
<dbReference type="InterPro" id="IPR052946">
    <property type="entry name" value="Alkaline_pH_Ca-Antiporter"/>
</dbReference>
<proteinExistence type="predicted"/>
<keyword evidence="4 5" id="KW-0472">Membrane</keyword>
<dbReference type="EMBL" id="SHKY01000001">
    <property type="protein sequence ID" value="RZU54230.1"/>
    <property type="molecule type" value="Genomic_DNA"/>
</dbReference>
<feature type="transmembrane region" description="Helical" evidence="5">
    <location>
        <begin position="264"/>
        <end position="282"/>
    </location>
</feature>
<evidence type="ECO:0000256" key="5">
    <source>
        <dbReference type="SAM" id="Phobius"/>
    </source>
</evidence>
<dbReference type="RefSeq" id="WP_207230020.1">
    <property type="nucleotide sequence ID" value="NZ_SHKY01000001.1"/>
</dbReference>
<dbReference type="GO" id="GO:0005886">
    <property type="term" value="C:plasma membrane"/>
    <property type="evidence" value="ECO:0007669"/>
    <property type="project" value="TreeGrafter"/>
</dbReference>
<organism evidence="7 8">
    <name type="scientific">Krasilnikovia cinnamomea</name>
    <dbReference type="NCBI Taxonomy" id="349313"/>
    <lineage>
        <taxon>Bacteria</taxon>
        <taxon>Bacillati</taxon>
        <taxon>Actinomycetota</taxon>
        <taxon>Actinomycetes</taxon>
        <taxon>Micromonosporales</taxon>
        <taxon>Micromonosporaceae</taxon>
        <taxon>Krasilnikovia</taxon>
    </lineage>
</organism>
<name>A0A4Q7ZSQ9_9ACTN</name>
<evidence type="ECO:0000256" key="3">
    <source>
        <dbReference type="ARBA" id="ARBA00022989"/>
    </source>
</evidence>
<evidence type="ECO:0000256" key="2">
    <source>
        <dbReference type="ARBA" id="ARBA00022692"/>
    </source>
</evidence>
<evidence type="ECO:0000256" key="1">
    <source>
        <dbReference type="ARBA" id="ARBA00004141"/>
    </source>
</evidence>
<dbReference type="Pfam" id="PF01699">
    <property type="entry name" value="Na_Ca_ex"/>
    <property type="match status" value="2"/>
</dbReference>
<reference evidence="7 8" key="1">
    <citation type="submission" date="2019-02" db="EMBL/GenBank/DDBJ databases">
        <title>Sequencing the genomes of 1000 actinobacteria strains.</title>
        <authorList>
            <person name="Klenk H.-P."/>
        </authorList>
    </citation>
    <scope>NUCLEOTIDE SEQUENCE [LARGE SCALE GENOMIC DNA]</scope>
    <source>
        <strain evidence="7 8">DSM 45162</strain>
    </source>
</reference>
<feature type="transmembrane region" description="Helical" evidence="5">
    <location>
        <begin position="103"/>
        <end position="124"/>
    </location>
</feature>
<feature type="domain" description="Sodium/calcium exchanger membrane region" evidence="6">
    <location>
        <begin position="39"/>
        <end position="189"/>
    </location>
</feature>
<comment type="subcellular location">
    <subcellularLocation>
        <location evidence="1">Membrane</location>
        <topology evidence="1">Multi-pass membrane protein</topology>
    </subcellularLocation>
</comment>
<evidence type="ECO:0000256" key="4">
    <source>
        <dbReference type="ARBA" id="ARBA00023136"/>
    </source>
</evidence>
<dbReference type="GO" id="GO:0015385">
    <property type="term" value="F:sodium:proton antiporter activity"/>
    <property type="evidence" value="ECO:0007669"/>
    <property type="project" value="TreeGrafter"/>
</dbReference>
<feature type="domain" description="Sodium/calcium exchanger membrane region" evidence="6">
    <location>
        <begin position="229"/>
        <end position="369"/>
    </location>
</feature>
<protein>
    <submittedName>
        <fullName evidence="7">Ca2+:H+ antiporter</fullName>
    </submittedName>
</protein>
<gene>
    <name evidence="7" type="ORF">EV385_6178</name>
</gene>
<feature type="transmembrane region" description="Helical" evidence="5">
    <location>
        <begin position="136"/>
        <end position="156"/>
    </location>
</feature>
<feature type="transmembrane region" description="Helical" evidence="5">
    <location>
        <begin position="294"/>
        <end position="318"/>
    </location>
</feature>
<dbReference type="PANTHER" id="PTHR37958:SF1">
    <property type="entry name" value="SODIUM-POTASSIUM_PROTON ANTIPORTER CHAA"/>
    <property type="match status" value="1"/>
</dbReference>
<evidence type="ECO:0000313" key="8">
    <source>
        <dbReference type="Proteomes" id="UP000292564"/>
    </source>
</evidence>
<dbReference type="PANTHER" id="PTHR37958">
    <property type="entry name" value="SODIUM-POTASSIUM/PROTON ANTIPORTER CHAA"/>
    <property type="match status" value="1"/>
</dbReference>